<organism evidence="7 8">
    <name type="scientific">Nepenthes gracilis</name>
    <name type="common">Slender pitcher plant</name>
    <dbReference type="NCBI Taxonomy" id="150966"/>
    <lineage>
        <taxon>Eukaryota</taxon>
        <taxon>Viridiplantae</taxon>
        <taxon>Streptophyta</taxon>
        <taxon>Embryophyta</taxon>
        <taxon>Tracheophyta</taxon>
        <taxon>Spermatophyta</taxon>
        <taxon>Magnoliopsida</taxon>
        <taxon>eudicotyledons</taxon>
        <taxon>Gunneridae</taxon>
        <taxon>Pentapetalae</taxon>
        <taxon>Caryophyllales</taxon>
        <taxon>Nepenthaceae</taxon>
        <taxon>Nepenthes</taxon>
    </lineage>
</organism>
<evidence type="ECO:0000256" key="5">
    <source>
        <dbReference type="SAM" id="MobiDB-lite"/>
    </source>
</evidence>
<evidence type="ECO:0000256" key="3">
    <source>
        <dbReference type="ARBA" id="ARBA00022833"/>
    </source>
</evidence>
<evidence type="ECO:0000313" key="7">
    <source>
        <dbReference type="EMBL" id="GMH08013.1"/>
    </source>
</evidence>
<dbReference type="SMART" id="SM00744">
    <property type="entry name" value="RINGv"/>
    <property type="match status" value="1"/>
</dbReference>
<feature type="region of interest" description="Disordered" evidence="5">
    <location>
        <begin position="524"/>
        <end position="544"/>
    </location>
</feature>
<dbReference type="InterPro" id="IPR011016">
    <property type="entry name" value="Znf_RING-CH"/>
</dbReference>
<dbReference type="GO" id="GO:0006511">
    <property type="term" value="P:ubiquitin-dependent protein catabolic process"/>
    <property type="evidence" value="ECO:0007669"/>
    <property type="project" value="TreeGrafter"/>
</dbReference>
<dbReference type="EMBL" id="BSYO01000008">
    <property type="protein sequence ID" value="GMH08013.1"/>
    <property type="molecule type" value="Genomic_DNA"/>
</dbReference>
<dbReference type="PANTHER" id="PTHR45931">
    <property type="entry name" value="SI:CH211-59O9.10"/>
    <property type="match status" value="1"/>
</dbReference>
<protein>
    <recommendedName>
        <fullName evidence="6">RING-type domain-containing protein</fullName>
    </recommendedName>
</protein>
<feature type="domain" description="RING-type" evidence="6">
    <location>
        <begin position="646"/>
        <end position="687"/>
    </location>
</feature>
<dbReference type="PANTHER" id="PTHR45931:SF25">
    <property type="entry name" value="E3 UBIQUITIN-PROTEIN LIGASE RLIM-LIKE ISOFORM X1"/>
    <property type="match status" value="1"/>
</dbReference>
<dbReference type="InterPro" id="IPR051834">
    <property type="entry name" value="RING_finger_E3_ligase"/>
</dbReference>
<dbReference type="InterPro" id="IPR013083">
    <property type="entry name" value="Znf_RING/FYVE/PHD"/>
</dbReference>
<comment type="caution">
    <text evidence="7">The sequence shown here is derived from an EMBL/GenBank/DDBJ whole genome shotgun (WGS) entry which is preliminary data.</text>
</comment>
<accession>A0AAD3SB89</accession>
<name>A0AAD3SB89_NEPGR</name>
<dbReference type="SUPFAM" id="SSF57850">
    <property type="entry name" value="RING/U-box"/>
    <property type="match status" value="1"/>
</dbReference>
<reference evidence="7" key="1">
    <citation type="submission" date="2023-05" db="EMBL/GenBank/DDBJ databases">
        <title>Nepenthes gracilis genome sequencing.</title>
        <authorList>
            <person name="Fukushima K."/>
        </authorList>
    </citation>
    <scope>NUCLEOTIDE SEQUENCE</scope>
    <source>
        <strain evidence="7">SING2019-196</strain>
    </source>
</reference>
<keyword evidence="8" id="KW-1185">Reference proteome</keyword>
<keyword evidence="2 4" id="KW-0863">Zinc-finger</keyword>
<sequence length="691" mass="76815">MRMDREDTNYILDVPDSPDRVPVHGTDVWEGISATISSHSGNSDLMCGVMNRLAGRNRLVPENICKARSYPCPRRDIDCSNHSPYQTSSVTVHGSSSASENASSPRTVTGKTFKHETRLQGSPRHLNDARVMPHKFCSKPSYCEENKPSMHNHSSLRMPQDCKPFNFMNASLVTNGSAGDSPKSSSNIKKGKVKINNDMCKAIQSNVDYGSGSCAFANGTPLDRGLGRVSLPVCSVPSARVPGQKRLVRNGCISPHNIAKAKGKQLAENSTNGFKDIEQMGTANVPAIGISPHNLAKAKGKQLAESSTDVFRDIEQMGTAIVSSVGPCHVIDIDEVTTKEKTSNRDKWNGVIMHSLSFMEQHASSVDFSDRISPDGCFPNQRESGVEQNDIIHGQHNMRRVDMADISSKKQKKHVTSLSSRRSDAEIVYLGSCEEPSGRRSAENYSSYCQNVLSSEMGSDELSLEVRSRNSKIDDDLEARSRQVQADEILARELQEQLYQEMPGIESGERSAFASRLRRRSHSQPFLNRSLRRGTHAQIPNSRLARLRRRIDGHSSSMPFSQRNQFFPSDMNLDMRIELLEALEAVVNDDIGMVTQLLNADQEFNGNDYEMLLTLDENNHNHLSASFAQINNLPQSTVQTENCETCSICLEVPAIGDTVRHLPCLHKFHKECIDPWLRRKRSCPICKSDIT</sequence>
<dbReference type="SMART" id="SM00184">
    <property type="entry name" value="RING"/>
    <property type="match status" value="1"/>
</dbReference>
<feature type="region of interest" description="Disordered" evidence="5">
    <location>
        <begin position="86"/>
        <end position="110"/>
    </location>
</feature>
<gene>
    <name evidence="7" type="ORF">Nepgr_009853</name>
</gene>
<evidence type="ECO:0000259" key="6">
    <source>
        <dbReference type="PROSITE" id="PS50089"/>
    </source>
</evidence>
<evidence type="ECO:0000256" key="4">
    <source>
        <dbReference type="PROSITE-ProRule" id="PRU00175"/>
    </source>
</evidence>
<dbReference type="GO" id="GO:0005634">
    <property type="term" value="C:nucleus"/>
    <property type="evidence" value="ECO:0007669"/>
    <property type="project" value="TreeGrafter"/>
</dbReference>
<dbReference type="GO" id="GO:0008270">
    <property type="term" value="F:zinc ion binding"/>
    <property type="evidence" value="ECO:0007669"/>
    <property type="project" value="UniProtKB-KW"/>
</dbReference>
<dbReference type="Gene3D" id="3.30.40.10">
    <property type="entry name" value="Zinc/RING finger domain, C3HC4 (zinc finger)"/>
    <property type="match status" value="1"/>
</dbReference>
<feature type="compositionally biased region" description="Low complexity" evidence="5">
    <location>
        <begin position="87"/>
        <end position="104"/>
    </location>
</feature>
<dbReference type="FunFam" id="3.30.40.10:FF:000594">
    <property type="entry name" value="RING/U-box superfamily protein"/>
    <property type="match status" value="1"/>
</dbReference>
<evidence type="ECO:0000313" key="8">
    <source>
        <dbReference type="Proteomes" id="UP001279734"/>
    </source>
</evidence>
<dbReference type="CDD" id="cd16454">
    <property type="entry name" value="RING-H2_PA-TM-RING"/>
    <property type="match status" value="1"/>
</dbReference>
<proteinExistence type="predicted"/>
<dbReference type="PROSITE" id="PS50089">
    <property type="entry name" value="ZF_RING_2"/>
    <property type="match status" value="1"/>
</dbReference>
<evidence type="ECO:0000256" key="1">
    <source>
        <dbReference type="ARBA" id="ARBA00022723"/>
    </source>
</evidence>
<dbReference type="GO" id="GO:0061630">
    <property type="term" value="F:ubiquitin protein ligase activity"/>
    <property type="evidence" value="ECO:0007669"/>
    <property type="project" value="TreeGrafter"/>
</dbReference>
<dbReference type="InterPro" id="IPR001841">
    <property type="entry name" value="Znf_RING"/>
</dbReference>
<evidence type="ECO:0000256" key="2">
    <source>
        <dbReference type="ARBA" id="ARBA00022771"/>
    </source>
</evidence>
<keyword evidence="3" id="KW-0862">Zinc</keyword>
<dbReference type="Proteomes" id="UP001279734">
    <property type="component" value="Unassembled WGS sequence"/>
</dbReference>
<keyword evidence="1" id="KW-0479">Metal-binding</keyword>
<dbReference type="Pfam" id="PF13639">
    <property type="entry name" value="zf-RING_2"/>
    <property type="match status" value="1"/>
</dbReference>
<dbReference type="AlphaFoldDB" id="A0AAD3SB89"/>